<evidence type="ECO:0000313" key="1">
    <source>
        <dbReference type="EMBL" id="GAP03493.1"/>
    </source>
</evidence>
<reference evidence="1" key="1">
    <citation type="journal article" date="2015" name="BMC Genomics">
        <title>Comparative genomics of Fructobacillus spp. and Leuconostoc spp. reveals niche-specific evolution of Fructobacillus spp.</title>
        <authorList>
            <person name="Endo A."/>
            <person name="Tanizawa Y."/>
            <person name="Tanaka N."/>
            <person name="Maeno S."/>
            <person name="Kumar H."/>
            <person name="Shiwa Y."/>
            <person name="Okada S."/>
            <person name="Yoshikawa H."/>
            <person name="Dicks L."/>
            <person name="Nakagawa J."/>
            <person name="Arita M."/>
        </authorList>
    </citation>
    <scope>NUCLEOTIDE SEQUENCE [LARGE SCALE GENOMIC DNA]</scope>
    <source>
        <strain evidence="1">F214-1</strain>
    </source>
</reference>
<accession>A0A3F3HC70</accession>
<protein>
    <submittedName>
        <fullName evidence="1">Uncharacterized protein</fullName>
    </submittedName>
</protein>
<organism evidence="1">
    <name type="scientific">Fructobacillus tropaeoli</name>
    <dbReference type="NCBI Taxonomy" id="709323"/>
    <lineage>
        <taxon>Bacteria</taxon>
        <taxon>Bacillati</taxon>
        <taxon>Bacillota</taxon>
        <taxon>Bacilli</taxon>
        <taxon>Lactobacillales</taxon>
        <taxon>Lactobacillaceae</taxon>
        <taxon>Fructobacillus</taxon>
    </lineage>
</organism>
<name>A0A3F3HC70_9LACO</name>
<dbReference type="Proteomes" id="UP000064514">
    <property type="component" value="Unassembled WGS sequence"/>
</dbReference>
<proteinExistence type="predicted"/>
<gene>
    <name evidence="1" type="ORF">FTRO_0010350</name>
</gene>
<sequence>MKIIEKMTPTDLAELRQRSDTNRQDEVLTQQVQDIIATVQKRVTKR</sequence>
<dbReference type="AlphaFoldDB" id="A0A3F3HC70"/>
<dbReference type="EMBL" id="DF968078">
    <property type="protein sequence ID" value="GAP03493.1"/>
    <property type="molecule type" value="Genomic_DNA"/>
</dbReference>
<dbReference type="STRING" id="709323.GCA_001047135_00034"/>